<evidence type="ECO:0000259" key="1">
    <source>
        <dbReference type="SMART" id="SM00256"/>
    </source>
</evidence>
<dbReference type="PANTHER" id="PTHR23015:SF4">
    <property type="entry name" value="DUF38 DOMAIN-CONTAINING PROTEIN-RELATED"/>
    <property type="match status" value="1"/>
</dbReference>
<dbReference type="InterPro" id="IPR001810">
    <property type="entry name" value="F-box_dom"/>
</dbReference>
<dbReference type="Pfam" id="PF00646">
    <property type="entry name" value="F-box"/>
    <property type="match status" value="1"/>
</dbReference>
<dbReference type="HOGENOM" id="CLU_790448_0_0_1"/>
<dbReference type="AlphaFoldDB" id="G0P058"/>
<dbReference type="EMBL" id="GL379996">
    <property type="protein sequence ID" value="EGT41612.1"/>
    <property type="molecule type" value="Genomic_DNA"/>
</dbReference>
<organism evidence="3">
    <name type="scientific">Caenorhabditis brenneri</name>
    <name type="common">Nematode worm</name>
    <dbReference type="NCBI Taxonomy" id="135651"/>
    <lineage>
        <taxon>Eukaryota</taxon>
        <taxon>Metazoa</taxon>
        <taxon>Ecdysozoa</taxon>
        <taxon>Nematoda</taxon>
        <taxon>Chromadorea</taxon>
        <taxon>Rhabditida</taxon>
        <taxon>Rhabditina</taxon>
        <taxon>Rhabditomorpha</taxon>
        <taxon>Rhabditoidea</taxon>
        <taxon>Rhabditidae</taxon>
        <taxon>Peloderinae</taxon>
        <taxon>Caenorhabditis</taxon>
    </lineage>
</organism>
<dbReference type="Pfam" id="PF01827">
    <property type="entry name" value="FTH"/>
    <property type="match status" value="1"/>
</dbReference>
<evidence type="ECO:0000313" key="3">
    <source>
        <dbReference type="Proteomes" id="UP000008068"/>
    </source>
</evidence>
<dbReference type="InParanoid" id="G0P058"/>
<gene>
    <name evidence="2" type="ORF">CAEBREN_18042</name>
</gene>
<dbReference type="Proteomes" id="UP000008068">
    <property type="component" value="Unassembled WGS sequence"/>
</dbReference>
<dbReference type="InterPro" id="IPR040161">
    <property type="entry name" value="FB224"/>
</dbReference>
<protein>
    <recommendedName>
        <fullName evidence="1">F-box domain-containing protein</fullName>
    </recommendedName>
</protein>
<dbReference type="InterPro" id="IPR002900">
    <property type="entry name" value="DUF38/FTH_CAE_spp"/>
</dbReference>
<sequence length="351" mass="41322">MEKSDFRKRLFCFDGKTLGEWYGYVKEWRASESQSSQPAQLSDLNESTIKLVLDCLPVKDRLNFRNTSTKLQNISDSHPLHCKELKLNICYDAACLRLDNLELMFDSVENTPRGKIIQRDHVKRALRRLKMILKIPELKLENVTIKVASCVNKDWQKEINIALASFNRFLESLPHKIHVENLRIQCANLEIMNLLLPFIAPKVLKSIEHTGLEVKGYGTTDDEGTKKIQDISMTDQWWKARELRMCHNFAYLINYFGSFGRFRLITLLPPFSRIQEVRLIKSILLKLSPRQILTMRISVTDFEEICEKYRYCMTIIQKDRHAVYKYFDEETFDIGLKLVGQEYYAKIRRRL</sequence>
<dbReference type="SMART" id="SM00256">
    <property type="entry name" value="FBOX"/>
    <property type="match status" value="1"/>
</dbReference>
<dbReference type="PANTHER" id="PTHR23015">
    <property type="entry name" value="UNCHARACTERIZED C.ELEGANS PROTEIN"/>
    <property type="match status" value="1"/>
</dbReference>
<dbReference type="GO" id="GO:0045087">
    <property type="term" value="P:innate immune response"/>
    <property type="evidence" value="ECO:0007669"/>
    <property type="project" value="TreeGrafter"/>
</dbReference>
<proteinExistence type="predicted"/>
<accession>G0P058</accession>
<name>G0P058_CAEBE</name>
<feature type="domain" description="F-box" evidence="1">
    <location>
        <begin position="44"/>
        <end position="84"/>
    </location>
</feature>
<reference evidence="3" key="1">
    <citation type="submission" date="2011-07" db="EMBL/GenBank/DDBJ databases">
        <authorList>
            <consortium name="Caenorhabditis brenneri Sequencing and Analysis Consortium"/>
            <person name="Wilson R.K."/>
        </authorList>
    </citation>
    <scope>NUCLEOTIDE SEQUENCE [LARGE SCALE GENOMIC DNA]</scope>
    <source>
        <strain evidence="3">PB2801</strain>
    </source>
</reference>
<evidence type="ECO:0000313" key="2">
    <source>
        <dbReference type="EMBL" id="EGT41612.1"/>
    </source>
</evidence>
<keyword evidence="3" id="KW-1185">Reference proteome</keyword>